<feature type="compositionally biased region" description="Basic and acidic residues" evidence="1">
    <location>
        <begin position="44"/>
        <end position="55"/>
    </location>
</feature>
<dbReference type="Proteomes" id="UP001371218">
    <property type="component" value="Unassembled WGS sequence"/>
</dbReference>
<proteinExistence type="predicted"/>
<comment type="caution">
    <text evidence="3">The sequence shown here is derived from an EMBL/GenBank/DDBJ whole genome shotgun (WGS) entry which is preliminary data.</text>
</comment>
<reference evidence="3 4" key="1">
    <citation type="submission" date="2024-04" db="EMBL/GenBank/DDBJ databases">
        <title>Novel species of the genus Ideonella isolated from streams.</title>
        <authorList>
            <person name="Lu H."/>
        </authorList>
    </citation>
    <scope>NUCLEOTIDE SEQUENCE [LARGE SCALE GENOMIC DNA]</scope>
    <source>
        <strain evidence="3 4">DXS29W</strain>
    </source>
</reference>
<keyword evidence="4" id="KW-1185">Reference proteome</keyword>
<feature type="region of interest" description="Disordered" evidence="1">
    <location>
        <begin position="33"/>
        <end position="73"/>
    </location>
</feature>
<sequence length="131" mass="14198">MRRWLLIFLLAVMPMQLSWAALVGYCQHESAPTRSAHFGHHPHEHQDQASERQKAGETTASPGTGHAEGTPKSPLALDDDCSYCHLACGQAPGGATHWAVLTLPSPMVAVLSLVPESHVPQVPLRPDRRLA</sequence>
<dbReference type="RefSeq" id="WP_341428901.1">
    <property type="nucleotide sequence ID" value="NZ_JBBUTG010000029.1"/>
</dbReference>
<dbReference type="EMBL" id="JBBUTG010000029">
    <property type="protein sequence ID" value="MEK8034472.1"/>
    <property type="molecule type" value="Genomic_DNA"/>
</dbReference>
<gene>
    <name evidence="3" type="ORF">AACH06_26890</name>
</gene>
<evidence type="ECO:0000313" key="4">
    <source>
        <dbReference type="Proteomes" id="UP001371218"/>
    </source>
</evidence>
<evidence type="ECO:0000256" key="2">
    <source>
        <dbReference type="SAM" id="SignalP"/>
    </source>
</evidence>
<accession>A0ABU9C087</accession>
<protein>
    <recommendedName>
        <fullName evidence="5">Cobalt-zinc-cadmium resistance protein</fullName>
    </recommendedName>
</protein>
<organism evidence="3 4">
    <name type="scientific">Ideonella lacteola</name>
    <dbReference type="NCBI Taxonomy" id="2984193"/>
    <lineage>
        <taxon>Bacteria</taxon>
        <taxon>Pseudomonadati</taxon>
        <taxon>Pseudomonadota</taxon>
        <taxon>Betaproteobacteria</taxon>
        <taxon>Burkholderiales</taxon>
        <taxon>Sphaerotilaceae</taxon>
        <taxon>Ideonella</taxon>
    </lineage>
</organism>
<feature type="signal peptide" evidence="2">
    <location>
        <begin position="1"/>
        <end position="20"/>
    </location>
</feature>
<name>A0ABU9C087_9BURK</name>
<feature type="chain" id="PRO_5047260598" description="Cobalt-zinc-cadmium resistance protein" evidence="2">
    <location>
        <begin position="21"/>
        <end position="131"/>
    </location>
</feature>
<evidence type="ECO:0008006" key="5">
    <source>
        <dbReference type="Google" id="ProtNLM"/>
    </source>
</evidence>
<evidence type="ECO:0000256" key="1">
    <source>
        <dbReference type="SAM" id="MobiDB-lite"/>
    </source>
</evidence>
<keyword evidence="2" id="KW-0732">Signal</keyword>
<evidence type="ECO:0000313" key="3">
    <source>
        <dbReference type="EMBL" id="MEK8034472.1"/>
    </source>
</evidence>